<proteinExistence type="predicted"/>
<feature type="non-terminal residue" evidence="1">
    <location>
        <position position="1"/>
    </location>
</feature>
<evidence type="ECO:0000313" key="2">
    <source>
        <dbReference type="Proteomes" id="UP001529510"/>
    </source>
</evidence>
<accession>A0ABD0QPP6</accession>
<dbReference type="Proteomes" id="UP001529510">
    <property type="component" value="Unassembled WGS sequence"/>
</dbReference>
<organism evidence="1 2">
    <name type="scientific">Cirrhinus mrigala</name>
    <name type="common">Mrigala</name>
    <dbReference type="NCBI Taxonomy" id="683832"/>
    <lineage>
        <taxon>Eukaryota</taxon>
        <taxon>Metazoa</taxon>
        <taxon>Chordata</taxon>
        <taxon>Craniata</taxon>
        <taxon>Vertebrata</taxon>
        <taxon>Euteleostomi</taxon>
        <taxon>Actinopterygii</taxon>
        <taxon>Neopterygii</taxon>
        <taxon>Teleostei</taxon>
        <taxon>Ostariophysi</taxon>
        <taxon>Cypriniformes</taxon>
        <taxon>Cyprinidae</taxon>
        <taxon>Labeoninae</taxon>
        <taxon>Labeonini</taxon>
        <taxon>Cirrhinus</taxon>
    </lineage>
</organism>
<dbReference type="EMBL" id="JAMKFB020000007">
    <property type="protein sequence ID" value="KAL0188091.1"/>
    <property type="molecule type" value="Genomic_DNA"/>
</dbReference>
<name>A0ABD0QPP6_CIRMR</name>
<gene>
    <name evidence="1" type="ORF">M9458_015190</name>
</gene>
<comment type="caution">
    <text evidence="1">The sequence shown here is derived from an EMBL/GenBank/DDBJ whole genome shotgun (WGS) entry which is preliminary data.</text>
</comment>
<dbReference type="AlphaFoldDB" id="A0ABD0QPP6"/>
<evidence type="ECO:0000313" key="1">
    <source>
        <dbReference type="EMBL" id="KAL0188091.1"/>
    </source>
</evidence>
<protein>
    <submittedName>
        <fullName evidence="1">Uncharacterized protein</fullName>
    </submittedName>
</protein>
<keyword evidence="2" id="KW-1185">Reference proteome</keyword>
<reference evidence="1 2" key="1">
    <citation type="submission" date="2024-05" db="EMBL/GenBank/DDBJ databases">
        <title>Genome sequencing and assembly of Indian major carp, Cirrhinus mrigala (Hamilton, 1822).</title>
        <authorList>
            <person name="Mohindra V."/>
            <person name="Chowdhury L.M."/>
            <person name="Lal K."/>
            <person name="Jena J.K."/>
        </authorList>
    </citation>
    <scope>NUCLEOTIDE SEQUENCE [LARGE SCALE GENOMIC DNA]</scope>
    <source>
        <strain evidence="1">CM1030</strain>
        <tissue evidence="1">Blood</tissue>
    </source>
</reference>
<feature type="non-terminal residue" evidence="1">
    <location>
        <position position="184"/>
    </location>
</feature>
<sequence>EEFAREFFTVKKQAEAIKYILPQVRVGLRPCTPNNPCLLIAEDSPLQELVRPRSSWAWGQTRPMIKFSQEGGNVSLSAGYQDPSIGFEVEDGQLTYPDPLSRICLRADSHHMVSKEQYPPSLGNLTELRPSKRVPDAETADQDVLGTHLVSPDVGKALYVPWGFLSPGTATFASFSHDIPTPGT</sequence>